<feature type="transmembrane region" description="Helical" evidence="1">
    <location>
        <begin position="20"/>
        <end position="48"/>
    </location>
</feature>
<evidence type="ECO:0008006" key="4">
    <source>
        <dbReference type="Google" id="ProtNLM"/>
    </source>
</evidence>
<reference evidence="2" key="1">
    <citation type="submission" date="2016-01" db="EMBL/GenBank/DDBJ databases">
        <authorList>
            <person name="Mcilroy J.S."/>
            <person name="Karst M S."/>
            <person name="Albertsen M."/>
        </authorList>
    </citation>
    <scope>NUCLEOTIDE SEQUENCE</scope>
    <source>
        <strain evidence="2">Cfx-K</strain>
    </source>
</reference>
<dbReference type="InterPro" id="IPR051533">
    <property type="entry name" value="WaaL-like"/>
</dbReference>
<protein>
    <recommendedName>
        <fullName evidence="4">O-antigen ligase domain-containing protein</fullName>
    </recommendedName>
</protein>
<organism evidence="2 3">
    <name type="scientific">Candidatus Promineifilum breve</name>
    <dbReference type="NCBI Taxonomy" id="1806508"/>
    <lineage>
        <taxon>Bacteria</taxon>
        <taxon>Bacillati</taxon>
        <taxon>Chloroflexota</taxon>
        <taxon>Ardenticatenia</taxon>
        <taxon>Candidatus Promineifilales</taxon>
        <taxon>Candidatus Promineifilaceae</taxon>
        <taxon>Candidatus Promineifilum</taxon>
    </lineage>
</organism>
<evidence type="ECO:0000256" key="1">
    <source>
        <dbReference type="SAM" id="Phobius"/>
    </source>
</evidence>
<proteinExistence type="predicted"/>
<gene>
    <name evidence="2" type="ORF">CFX0092_A3156</name>
</gene>
<evidence type="ECO:0000313" key="3">
    <source>
        <dbReference type="Proteomes" id="UP000215027"/>
    </source>
</evidence>
<feature type="transmembrane region" description="Helical" evidence="1">
    <location>
        <begin position="335"/>
        <end position="356"/>
    </location>
</feature>
<dbReference type="AlphaFoldDB" id="A0A160T564"/>
<feature type="transmembrane region" description="Helical" evidence="1">
    <location>
        <begin position="376"/>
        <end position="397"/>
    </location>
</feature>
<dbReference type="PANTHER" id="PTHR37422:SF13">
    <property type="entry name" value="LIPOPOLYSACCHARIDE BIOSYNTHESIS PROTEIN PA4999-RELATED"/>
    <property type="match status" value="1"/>
</dbReference>
<dbReference type="PANTHER" id="PTHR37422">
    <property type="entry name" value="TEICHURONIC ACID BIOSYNTHESIS PROTEIN TUAE"/>
    <property type="match status" value="1"/>
</dbReference>
<feature type="transmembrane region" description="Helical" evidence="1">
    <location>
        <begin position="125"/>
        <end position="143"/>
    </location>
</feature>
<feature type="transmembrane region" description="Helical" evidence="1">
    <location>
        <begin position="92"/>
        <end position="113"/>
    </location>
</feature>
<name>A0A160T564_9CHLR</name>
<feature type="transmembrane region" description="Helical" evidence="1">
    <location>
        <begin position="240"/>
        <end position="273"/>
    </location>
</feature>
<dbReference type="RefSeq" id="WP_157913202.1">
    <property type="nucleotide sequence ID" value="NZ_LN890655.1"/>
</dbReference>
<feature type="transmembrane region" description="Helical" evidence="1">
    <location>
        <begin position="150"/>
        <end position="170"/>
    </location>
</feature>
<dbReference type="Proteomes" id="UP000215027">
    <property type="component" value="Chromosome I"/>
</dbReference>
<accession>A0A160T564</accession>
<keyword evidence="1" id="KW-0472">Membrane</keyword>
<evidence type="ECO:0000313" key="2">
    <source>
        <dbReference type="EMBL" id="CUS05034.2"/>
    </source>
</evidence>
<keyword evidence="3" id="KW-1185">Reference proteome</keyword>
<feature type="transmembrane region" description="Helical" evidence="1">
    <location>
        <begin position="60"/>
        <end position="80"/>
    </location>
</feature>
<sequence>MIALPTEDKPPSTSGWLPRLAYYSFAVYLTLLLGTNSVAEMGGVLTWWPLWRLPGGSNEPVIIGALSLLPPISAAAWLAARVRGGGLRSLSWGWGRVTGPLLGLALLGLFSTLRLCPLGSCSPAAVLRLLLLLIHLFWVYLYVVNERVDLLPIIAVVVLAQAAVAVGQFVGQRDLGLQFLGESALDPQVSGISVVMRGAARWLRGYGFATHPNALAGTLVPLMLSLFVISRDATRARRGVAAVVVAIGFAALLTTLSRWAALCLGLGLAINLLPWLRDGRRSWRGGPPLGWGVWAALLLMALFFLAVYGDAVVGRVAHLETPIETRSVNERRRDTAISLQLIAAQPLAGVGLGNYLAAARRYDPWAGLVHAVPLRLAAELGVAALALWLWLVAGPVLRAGALGRFAPETGLWLAFWSLGLLDLAPNPLVELRSALLVGLVAALVARSAGRPRQIELDSSPTPPAA</sequence>
<keyword evidence="1" id="KW-0812">Transmembrane</keyword>
<dbReference type="EMBL" id="LN890655">
    <property type="protein sequence ID" value="CUS05034.2"/>
    <property type="molecule type" value="Genomic_DNA"/>
</dbReference>
<feature type="transmembrane region" description="Helical" evidence="1">
    <location>
        <begin position="206"/>
        <end position="228"/>
    </location>
</feature>
<dbReference type="KEGG" id="pbf:CFX0092_A3156"/>
<keyword evidence="1" id="KW-1133">Transmembrane helix</keyword>
<feature type="transmembrane region" description="Helical" evidence="1">
    <location>
        <begin position="293"/>
        <end position="314"/>
    </location>
</feature>